<proteinExistence type="inferred from homology"/>
<dbReference type="InterPro" id="IPR045380">
    <property type="entry name" value="LD_TPept_scaffold_dom"/>
</dbReference>
<dbReference type="InterPro" id="IPR038063">
    <property type="entry name" value="Transpep_catalytic_dom"/>
</dbReference>
<keyword evidence="11" id="KW-1185">Reference proteome</keyword>
<sequence>MNKFLLSASMASLIAVPSVADARRKPQPAPAPAVVRVAPTDPVELYYFSHQDAPIWTRSADSRAALPVLVELLRRSPAEGLANGSLLAASVEQAMQSGNTQALEFAASKAWVSYVQLMKKAPAGMLFGYPHLAPQGNRPDQILLTAAAAPSLAQHLQKVSTPNAYYAQLRDASWKAMQAAPGSAPDPRILSNLERARVLPAGGRYIMVNTAEAMLTMYDNGQPVGSMKTVVGMTKFPDGKPNYLPTPMIASMIYYVTFNPYWNVPQNLILKNIGHKARDQGESYLKGQGFQVMSDWTENATVVPYDQVDWKAVAAGTKIVRIRELPGAMNSMGRYKFNFRNAEDIYLHDTPMREYFKKDVRTLSNGCIRLEDAKRLATWLLGREPVAPNDQPEQHVAIPTGVPVYVTYLTAKPQPDGKIAFLDDYYGWDGRPDRQLSAVPSLSGAHVAR</sequence>
<organism evidence="10 11">
    <name type="scientific">Sphingomonas arvum</name>
    <dbReference type="NCBI Taxonomy" id="2992113"/>
    <lineage>
        <taxon>Bacteria</taxon>
        <taxon>Pseudomonadati</taxon>
        <taxon>Pseudomonadota</taxon>
        <taxon>Alphaproteobacteria</taxon>
        <taxon>Sphingomonadales</taxon>
        <taxon>Sphingomonadaceae</taxon>
        <taxon>Sphingomonas</taxon>
    </lineage>
</organism>
<dbReference type="InterPro" id="IPR005490">
    <property type="entry name" value="LD_TPept_cat_dom"/>
</dbReference>
<feature type="domain" description="L,D-TPase catalytic" evidence="9">
    <location>
        <begin position="204"/>
        <end position="407"/>
    </location>
</feature>
<accession>A0ABT3JI48</accession>
<evidence type="ECO:0000256" key="5">
    <source>
        <dbReference type="ARBA" id="ARBA00022984"/>
    </source>
</evidence>
<keyword evidence="3" id="KW-0808">Transferase</keyword>
<evidence type="ECO:0000313" key="10">
    <source>
        <dbReference type="EMBL" id="MCW3798719.1"/>
    </source>
</evidence>
<keyword evidence="5 7" id="KW-0573">Peptidoglycan synthesis</keyword>
<dbReference type="InterPro" id="IPR052905">
    <property type="entry name" value="LD-transpeptidase_YkuD-like"/>
</dbReference>
<name>A0ABT3JI48_9SPHN</name>
<evidence type="ECO:0000256" key="1">
    <source>
        <dbReference type="ARBA" id="ARBA00004752"/>
    </source>
</evidence>
<dbReference type="PROSITE" id="PS52029">
    <property type="entry name" value="LD_TPASE"/>
    <property type="match status" value="1"/>
</dbReference>
<evidence type="ECO:0000256" key="3">
    <source>
        <dbReference type="ARBA" id="ARBA00022679"/>
    </source>
</evidence>
<evidence type="ECO:0000256" key="8">
    <source>
        <dbReference type="SAM" id="SignalP"/>
    </source>
</evidence>
<comment type="caution">
    <text evidence="10">The sequence shown here is derived from an EMBL/GenBank/DDBJ whole genome shotgun (WGS) entry which is preliminary data.</text>
</comment>
<comment type="similarity">
    <text evidence="2">Belongs to the YkuD family.</text>
</comment>
<evidence type="ECO:0000259" key="9">
    <source>
        <dbReference type="PROSITE" id="PS52029"/>
    </source>
</evidence>
<evidence type="ECO:0000256" key="2">
    <source>
        <dbReference type="ARBA" id="ARBA00005992"/>
    </source>
</evidence>
<feature type="active site" description="Nucleophile" evidence="7">
    <location>
        <position position="367"/>
    </location>
</feature>
<dbReference type="Proteomes" id="UP001526246">
    <property type="component" value="Unassembled WGS sequence"/>
</dbReference>
<dbReference type="Gene3D" id="2.40.440.10">
    <property type="entry name" value="L,D-transpeptidase catalytic domain-like"/>
    <property type="match status" value="1"/>
</dbReference>
<protein>
    <submittedName>
        <fullName evidence="10">L,D-transpeptidase family protein</fullName>
    </submittedName>
</protein>
<dbReference type="PANTHER" id="PTHR41533">
    <property type="entry name" value="L,D-TRANSPEPTIDASE HI_1667-RELATED"/>
    <property type="match status" value="1"/>
</dbReference>
<feature type="active site" description="Proton donor/acceptor" evidence="7">
    <location>
        <position position="348"/>
    </location>
</feature>
<evidence type="ECO:0000256" key="7">
    <source>
        <dbReference type="PROSITE-ProRule" id="PRU01373"/>
    </source>
</evidence>
<dbReference type="PANTHER" id="PTHR41533:SF2">
    <property type="entry name" value="BLR7131 PROTEIN"/>
    <property type="match status" value="1"/>
</dbReference>
<dbReference type="Pfam" id="PF03734">
    <property type="entry name" value="YkuD"/>
    <property type="match status" value="1"/>
</dbReference>
<evidence type="ECO:0000313" key="11">
    <source>
        <dbReference type="Proteomes" id="UP001526246"/>
    </source>
</evidence>
<keyword evidence="8" id="KW-0732">Signal</keyword>
<dbReference type="SUPFAM" id="SSF141523">
    <property type="entry name" value="L,D-transpeptidase catalytic domain-like"/>
    <property type="match status" value="1"/>
</dbReference>
<gene>
    <name evidence="10" type="ORF">OMW55_12965</name>
</gene>
<dbReference type="Pfam" id="PF20142">
    <property type="entry name" value="Scaffold"/>
    <property type="match status" value="1"/>
</dbReference>
<dbReference type="EMBL" id="JAPDOB010000002">
    <property type="protein sequence ID" value="MCW3798719.1"/>
    <property type="molecule type" value="Genomic_DNA"/>
</dbReference>
<keyword evidence="6 7" id="KW-0961">Cell wall biogenesis/degradation</keyword>
<dbReference type="RefSeq" id="WP_264883720.1">
    <property type="nucleotide sequence ID" value="NZ_JAPDOB010000002.1"/>
</dbReference>
<feature type="signal peptide" evidence="8">
    <location>
        <begin position="1"/>
        <end position="20"/>
    </location>
</feature>
<feature type="chain" id="PRO_5045800970" evidence="8">
    <location>
        <begin position="21"/>
        <end position="449"/>
    </location>
</feature>
<evidence type="ECO:0000256" key="4">
    <source>
        <dbReference type="ARBA" id="ARBA00022960"/>
    </source>
</evidence>
<evidence type="ECO:0000256" key="6">
    <source>
        <dbReference type="ARBA" id="ARBA00023316"/>
    </source>
</evidence>
<reference evidence="10 11" key="1">
    <citation type="submission" date="2022-10" db="EMBL/GenBank/DDBJ databases">
        <title>Sphingomonas sp.</title>
        <authorList>
            <person name="Jin C."/>
        </authorList>
    </citation>
    <scope>NUCLEOTIDE SEQUENCE [LARGE SCALE GENOMIC DNA]</scope>
    <source>
        <strain evidence="10 11">BN140010</strain>
    </source>
</reference>
<comment type="pathway">
    <text evidence="1 7">Cell wall biogenesis; peptidoglycan biosynthesis.</text>
</comment>
<keyword evidence="4 7" id="KW-0133">Cell shape</keyword>
<dbReference type="CDD" id="cd16913">
    <property type="entry name" value="YkuD_like"/>
    <property type="match status" value="1"/>
</dbReference>